<keyword evidence="1" id="KW-0520">NAD</keyword>
<feature type="compositionally biased region" description="Basic and acidic residues" evidence="2">
    <location>
        <begin position="864"/>
        <end position="880"/>
    </location>
</feature>
<dbReference type="InterPro" id="IPR051712">
    <property type="entry name" value="ARTD-AVP"/>
</dbReference>
<protein>
    <recommendedName>
        <fullName evidence="1">Poly [ADP-ribose] polymerase</fullName>
        <shortName evidence="1">PARP</shortName>
        <ecNumber evidence="1">2.4.2.-</ecNumber>
    </recommendedName>
</protein>
<evidence type="ECO:0000313" key="5">
    <source>
        <dbReference type="Proteomes" id="UP001178507"/>
    </source>
</evidence>
<dbReference type="Pfam" id="PF00644">
    <property type="entry name" value="PARP"/>
    <property type="match status" value="1"/>
</dbReference>
<keyword evidence="5" id="KW-1185">Reference proteome</keyword>
<gene>
    <name evidence="4" type="ORF">EVOR1521_LOCUS17199</name>
</gene>
<dbReference type="GO" id="GO:0003950">
    <property type="term" value="F:NAD+ poly-ADP-ribosyltransferase activity"/>
    <property type="evidence" value="ECO:0007669"/>
    <property type="project" value="UniProtKB-UniRule"/>
</dbReference>
<evidence type="ECO:0000259" key="3">
    <source>
        <dbReference type="PROSITE" id="PS51059"/>
    </source>
</evidence>
<evidence type="ECO:0000313" key="4">
    <source>
        <dbReference type="EMBL" id="CAJ1391989.1"/>
    </source>
</evidence>
<feature type="region of interest" description="Disordered" evidence="2">
    <location>
        <begin position="860"/>
        <end position="880"/>
    </location>
</feature>
<accession>A0AA36MZ17</accession>
<keyword evidence="1" id="KW-0808">Transferase</keyword>
<dbReference type="SUPFAM" id="SSF56399">
    <property type="entry name" value="ADP-ribosylation"/>
    <property type="match status" value="1"/>
</dbReference>
<sequence>MGAFPNKAAARAHIAKEEEEKRKFHEHQMAVLQELDRGTKVPHLLIEFRSPGFFEICGKDLGGIYGKLDAFLKETFGCEECTLAMKSYPSCCCFKWYEIGQRPLPREPWDDLCDRIYICGQMDSNGMVKSKDGFQFDWNFGKKSMQIVDFMTNTCGWGFQLCDGSNFGRYGSHKEQQLKFRAPHPLNFIAPHIMIELRHVGAGSIKVSGRNEDGIHGKLAAWFTKTWDAKQLANQDLRFCDMTFNVKCFKRRGVQGENNLGLRTMQVVDFMTRECSWTLLTCNSHNSGWTGEEREQQLVFRKDHHLQQGQQHIMVEYRDFGFIEVNGLHDAGDIGAKLDGFFVRQNIKEQNDAEMFCDKKYNVPSGFFYLEWQDKPNAVLSPKNNIGKRTMELANFMASQGWMLLLCNFGTMYVKAPKGMYANPKREQQIKFTKAQAGEKADLPLLMIQFRTIPLDAWGKYVGFIEINGQDCGGVLEKLDSYLKRTMRARPKDRPPYCDILYETDVFNLKEVSSENGHLQSMGKLAGESNFGRYTMRLCDFMVGHVGTWELVVCNGNTTDSTFKIDRELSYAVCAREQQLIFRYRPDGRNVFMAEPGTQGALGRPPLEAPGYWKDDAKAGTVVKNLIPAGAEELAWIQDLLDATYKAKATRDRSVKLADRFVVVNALRSEHPELWEKFAQRRTEVSRNCNERSERAFIEPKTRQASEALASKCKDAAGANPANEAYLLHGSNPTSAISILSTSFKVDLAGASVGTMFGPGVYLAESSSKADEYARDENTGGTYDGLFAVMLCRVVLGSSLLVEKPGDYSAKCTSGEFHSVVGDREKAVGTFREFIVFDEKSIYPEYVALYRREYTDGYASPHVPGDEVREHREGEVVSTV</sequence>
<feature type="domain" description="PARP catalytic" evidence="3">
    <location>
        <begin position="609"/>
        <end position="859"/>
    </location>
</feature>
<proteinExistence type="predicted"/>
<dbReference type="Proteomes" id="UP001178507">
    <property type="component" value="Unassembled WGS sequence"/>
</dbReference>
<evidence type="ECO:0000256" key="1">
    <source>
        <dbReference type="RuleBase" id="RU362114"/>
    </source>
</evidence>
<dbReference type="AlphaFoldDB" id="A0AA36MZ17"/>
<evidence type="ECO:0000256" key="2">
    <source>
        <dbReference type="SAM" id="MobiDB-lite"/>
    </source>
</evidence>
<dbReference type="EMBL" id="CAUJNA010002236">
    <property type="protein sequence ID" value="CAJ1391989.1"/>
    <property type="molecule type" value="Genomic_DNA"/>
</dbReference>
<dbReference type="Gene3D" id="3.90.228.10">
    <property type="match status" value="1"/>
</dbReference>
<comment type="caution">
    <text evidence="4">The sequence shown here is derived from an EMBL/GenBank/DDBJ whole genome shotgun (WGS) entry which is preliminary data.</text>
</comment>
<dbReference type="GO" id="GO:0005634">
    <property type="term" value="C:nucleus"/>
    <property type="evidence" value="ECO:0007669"/>
    <property type="project" value="TreeGrafter"/>
</dbReference>
<name>A0AA36MZ17_9DINO</name>
<dbReference type="EC" id="2.4.2.-" evidence="1"/>
<dbReference type="PROSITE" id="PS51059">
    <property type="entry name" value="PARP_CATALYTIC"/>
    <property type="match status" value="1"/>
</dbReference>
<reference evidence="4" key="1">
    <citation type="submission" date="2023-08" db="EMBL/GenBank/DDBJ databases">
        <authorList>
            <person name="Chen Y."/>
            <person name="Shah S."/>
            <person name="Dougan E. K."/>
            <person name="Thang M."/>
            <person name="Chan C."/>
        </authorList>
    </citation>
    <scope>NUCLEOTIDE SEQUENCE</scope>
</reference>
<dbReference type="GO" id="GO:1990404">
    <property type="term" value="F:NAD+-protein mono-ADP-ribosyltransferase activity"/>
    <property type="evidence" value="ECO:0007669"/>
    <property type="project" value="TreeGrafter"/>
</dbReference>
<dbReference type="PANTHER" id="PTHR45740">
    <property type="entry name" value="POLY [ADP-RIBOSE] POLYMERASE"/>
    <property type="match status" value="1"/>
</dbReference>
<dbReference type="InterPro" id="IPR012317">
    <property type="entry name" value="Poly(ADP-ribose)pol_cat_dom"/>
</dbReference>
<keyword evidence="1" id="KW-0328">Glycosyltransferase</keyword>
<organism evidence="4 5">
    <name type="scientific">Effrenium voratum</name>
    <dbReference type="NCBI Taxonomy" id="2562239"/>
    <lineage>
        <taxon>Eukaryota</taxon>
        <taxon>Sar</taxon>
        <taxon>Alveolata</taxon>
        <taxon>Dinophyceae</taxon>
        <taxon>Suessiales</taxon>
        <taxon>Symbiodiniaceae</taxon>
        <taxon>Effrenium</taxon>
    </lineage>
</organism>
<dbReference type="PANTHER" id="PTHR45740:SF2">
    <property type="entry name" value="POLY [ADP-RIBOSE] POLYMERASE"/>
    <property type="match status" value="1"/>
</dbReference>